<name>A0A7X5QU70_9GAMM</name>
<evidence type="ECO:0000313" key="3">
    <source>
        <dbReference type="EMBL" id="NID15488.1"/>
    </source>
</evidence>
<gene>
    <name evidence="3" type="ORF">HBF32_08460</name>
</gene>
<dbReference type="PANTHER" id="PTHR38075:SF1">
    <property type="entry name" value="DUF4139 DOMAIN-CONTAINING PROTEIN"/>
    <property type="match status" value="1"/>
</dbReference>
<dbReference type="Proteomes" id="UP000518878">
    <property type="component" value="Unassembled WGS sequence"/>
</dbReference>
<dbReference type="Pfam" id="PF13598">
    <property type="entry name" value="DUF4139"/>
    <property type="match status" value="1"/>
</dbReference>
<comment type="caution">
    <text evidence="3">The sequence shown here is derived from an EMBL/GenBank/DDBJ whole genome shotgun (WGS) entry which is preliminary data.</text>
</comment>
<dbReference type="EMBL" id="JAAQTL010000001">
    <property type="protein sequence ID" value="NID15488.1"/>
    <property type="molecule type" value="Genomic_DNA"/>
</dbReference>
<evidence type="ECO:0000313" key="4">
    <source>
        <dbReference type="Proteomes" id="UP000518878"/>
    </source>
</evidence>
<sequence length="486" mass="51983">MLQRSLVLAIACAVALPAFAADERTALTLYRADGDQLFSTGGDAVSGDGYAVVHERRAFDLKGGTQDLSIDGLPAALDSEALSLRFPGKETRVVSQRLLLGQGFDGAVAGLVGHNISVIGESGQPIASGTLVRGGDALVVREANGQATLVRQYAALRAADSKDFARGSTLQVRVAGSGAGHANAQLDYPTSGLGWRGAYVATLQPGHACRMTFDAAASIANRSGRDWEDVTLKLVAGEARRAKTPPQPRMFDRGMVAAMAKAPERTPAQATLGDLRTYTLPAAVDLPDGSVTQTPLYDRRTLDCERQALYDSQAGGWFPPRPNMERQTVPPADGVPIVSNLRFKAFDSLPAGYVRVLTTDRDGNAELLGEGRIDDTPKNQDTTVSLGNAFDLSARREQTAFTADADAHRIDEAFRIVLSNAGDTARTITVHEHPNRWRAWKVASSSLKPTKVSPELLEFKVEVPANGSATLDYAVQYTWIDADLPK</sequence>
<dbReference type="AlphaFoldDB" id="A0A7X5QU70"/>
<evidence type="ECO:0000256" key="1">
    <source>
        <dbReference type="SAM" id="SignalP"/>
    </source>
</evidence>
<evidence type="ECO:0000259" key="2">
    <source>
        <dbReference type="Pfam" id="PF13598"/>
    </source>
</evidence>
<feature type="chain" id="PRO_5030593794" evidence="1">
    <location>
        <begin position="21"/>
        <end position="486"/>
    </location>
</feature>
<dbReference type="RefSeq" id="WP_166699224.1">
    <property type="nucleotide sequence ID" value="NZ_JAAQTL010000001.1"/>
</dbReference>
<reference evidence="3 4" key="1">
    <citation type="journal article" date="2006" name="Int. J. Syst. Evol. Microbiol.">
        <title>Dyella yeojuensis sp. nov., isolated from greenhouse soil in Korea.</title>
        <authorList>
            <person name="Kim B.Y."/>
            <person name="Weon H.Y."/>
            <person name="Lee K.H."/>
            <person name="Seok S.J."/>
            <person name="Kwon S.W."/>
            <person name="Go S.J."/>
            <person name="Stackebrandt E."/>
        </authorList>
    </citation>
    <scope>NUCLEOTIDE SEQUENCE [LARGE SCALE GENOMIC DNA]</scope>
    <source>
        <strain evidence="3 4">DSM 17673</strain>
    </source>
</reference>
<accession>A0A7X5QU70</accession>
<feature type="domain" description="DUF4139" evidence="2">
    <location>
        <begin position="185"/>
        <end position="479"/>
    </location>
</feature>
<keyword evidence="4" id="KW-1185">Reference proteome</keyword>
<dbReference type="InterPro" id="IPR037291">
    <property type="entry name" value="DUF4139"/>
</dbReference>
<proteinExistence type="predicted"/>
<protein>
    <submittedName>
        <fullName evidence="3">DUF4139 domain-containing protein</fullName>
    </submittedName>
</protein>
<dbReference type="PANTHER" id="PTHR38075">
    <property type="entry name" value="DUF4139 DOMAIN-CONTAINING PROTEIN"/>
    <property type="match status" value="1"/>
</dbReference>
<organism evidence="3 4">
    <name type="scientific">Luteibacter yeojuensis</name>
    <dbReference type="NCBI Taxonomy" id="345309"/>
    <lineage>
        <taxon>Bacteria</taxon>
        <taxon>Pseudomonadati</taxon>
        <taxon>Pseudomonadota</taxon>
        <taxon>Gammaproteobacteria</taxon>
        <taxon>Lysobacterales</taxon>
        <taxon>Rhodanobacteraceae</taxon>
        <taxon>Luteibacter</taxon>
    </lineage>
</organism>
<feature type="signal peptide" evidence="1">
    <location>
        <begin position="1"/>
        <end position="20"/>
    </location>
</feature>
<keyword evidence="1" id="KW-0732">Signal</keyword>